<feature type="transmembrane region" description="Helical" evidence="1">
    <location>
        <begin position="191"/>
        <end position="212"/>
    </location>
</feature>
<feature type="transmembrane region" description="Helical" evidence="1">
    <location>
        <begin position="80"/>
        <end position="101"/>
    </location>
</feature>
<organism evidence="2">
    <name type="scientific">Ixodes ricinus</name>
    <name type="common">Common tick</name>
    <name type="synonym">Acarus ricinus</name>
    <dbReference type="NCBI Taxonomy" id="34613"/>
    <lineage>
        <taxon>Eukaryota</taxon>
        <taxon>Metazoa</taxon>
        <taxon>Ecdysozoa</taxon>
        <taxon>Arthropoda</taxon>
        <taxon>Chelicerata</taxon>
        <taxon>Arachnida</taxon>
        <taxon>Acari</taxon>
        <taxon>Parasitiformes</taxon>
        <taxon>Ixodida</taxon>
        <taxon>Ixodoidea</taxon>
        <taxon>Ixodidae</taxon>
        <taxon>Ixodinae</taxon>
        <taxon>Ixodes</taxon>
    </lineage>
</organism>
<feature type="transmembrane region" description="Helical" evidence="1">
    <location>
        <begin position="412"/>
        <end position="431"/>
    </location>
</feature>
<dbReference type="EMBL" id="GEFM01006518">
    <property type="protein sequence ID" value="JAP69278.1"/>
    <property type="molecule type" value="mRNA"/>
</dbReference>
<dbReference type="GO" id="GO:0016740">
    <property type="term" value="F:transferase activity"/>
    <property type="evidence" value="ECO:0007669"/>
    <property type="project" value="UniProtKB-KW"/>
</dbReference>
<keyword evidence="1" id="KW-1133">Transmembrane helix</keyword>
<name>A0A131XSS3_IXORI</name>
<protein>
    <submittedName>
        <fullName evidence="2">Putative heparan-alpha-glucosaminide n-acetyltransferase</fullName>
    </submittedName>
</protein>
<dbReference type="PANTHER" id="PTHR31061">
    <property type="entry name" value="LD22376P"/>
    <property type="match status" value="1"/>
</dbReference>
<keyword evidence="1" id="KW-0812">Transmembrane</keyword>
<proteinExistence type="evidence at transcript level"/>
<dbReference type="AlphaFoldDB" id="A0A131XSS3"/>
<reference evidence="2" key="1">
    <citation type="submission" date="2016-02" db="EMBL/GenBank/DDBJ databases">
        <title>RNAseq analyses of the midgut from blood- or serum-fed Ixodes ricinus ticks.</title>
        <authorList>
            <person name="Perner J."/>
            <person name="Provaznik J."/>
            <person name="Schrenkova J."/>
            <person name="Urbanova V."/>
            <person name="Ribeiro J.M."/>
            <person name="Kopacek P."/>
        </authorList>
    </citation>
    <scope>NUCLEOTIDE SEQUENCE</scope>
    <source>
        <tissue evidence="2">Gut</tissue>
    </source>
</reference>
<accession>A0A131XSS3</accession>
<evidence type="ECO:0000256" key="1">
    <source>
        <dbReference type="SAM" id="Phobius"/>
    </source>
</evidence>
<feature type="transmembrane region" description="Helical" evidence="1">
    <location>
        <begin position="471"/>
        <end position="491"/>
    </location>
</feature>
<keyword evidence="2" id="KW-0808">Transferase</keyword>
<feature type="transmembrane region" description="Helical" evidence="1">
    <location>
        <begin position="443"/>
        <end position="464"/>
    </location>
</feature>
<feature type="transmembrane region" description="Helical" evidence="1">
    <location>
        <begin position="155"/>
        <end position="171"/>
    </location>
</feature>
<feature type="transmembrane region" description="Helical" evidence="1">
    <location>
        <begin position="511"/>
        <end position="530"/>
    </location>
</feature>
<evidence type="ECO:0000313" key="2">
    <source>
        <dbReference type="EMBL" id="JAP69278.1"/>
    </source>
</evidence>
<feature type="transmembrane region" description="Helical" evidence="1">
    <location>
        <begin position="224"/>
        <end position="243"/>
    </location>
</feature>
<feature type="transmembrane region" description="Helical" evidence="1">
    <location>
        <begin position="293"/>
        <end position="316"/>
    </location>
</feature>
<feature type="non-terminal residue" evidence="2">
    <location>
        <position position="1"/>
    </location>
</feature>
<feature type="transmembrane region" description="Helical" evidence="1">
    <location>
        <begin position="255"/>
        <end position="273"/>
    </location>
</feature>
<dbReference type="PANTHER" id="PTHR31061:SF24">
    <property type="entry name" value="LD22376P"/>
    <property type="match status" value="1"/>
</dbReference>
<keyword evidence="1" id="KW-0472">Membrane</keyword>
<feature type="transmembrane region" description="Helical" evidence="1">
    <location>
        <begin position="378"/>
        <end position="400"/>
    </location>
</feature>
<sequence length="538" mass="60202">SSECYGCPLQPTARVPRLSNASAVVGAIHTLLFEVRHHRSGDTLPNCSYSELLGDHGSYLLRVTSKGECHRETLEEPANIYNPLITAGAIFLVVVLVWQIARCCRRVRAAMGARNSSFESQENVLGSALSISGNAAEMEKPPLTPAKKRLRALDAFRGLSLVVMVFVNYGGGKYWFFHHSPWNGLTVADLVFPWFIWIMGVSVAMSVRSLLRKSVSKRSIMWKIVKRSAILFFLGIVLNTAHHKNDLTKLRIPGVLQRFGISYLVACSLHLLFARPQDKMVGSGWTTKVRDILLYWPEWLVMLALLAVHLALTFFFNVPDCGRGYLGPGGLHLNGSHFNCTGGAAGYIDRTLLGGSHIYQAATPRLLYKSHQPYDPEGILGCLTSIFLVFLGLQAGKVLVTFKEWRPRLSRWCAWGVVCGIIGGVLCKFSKEDGWIPLNKNLWSVSYILAMASTAFLLLALFYYIIDVQNFWSGAPFTYAGMNSIAVYVGHDMVNGMFPWAWKCYETHWCYLFMNLWGTSLWVLAAFIMYRKGVFIAI</sequence>